<dbReference type="InterPro" id="IPR051010">
    <property type="entry name" value="BCAA_transport"/>
</dbReference>
<organism evidence="7 8">
    <name type="scientific">Pelotomaculum propionicicum</name>
    <dbReference type="NCBI Taxonomy" id="258475"/>
    <lineage>
        <taxon>Bacteria</taxon>
        <taxon>Bacillati</taxon>
        <taxon>Bacillota</taxon>
        <taxon>Clostridia</taxon>
        <taxon>Eubacteriales</taxon>
        <taxon>Desulfotomaculaceae</taxon>
        <taxon>Pelotomaculum</taxon>
    </lineage>
</organism>
<dbReference type="OrthoDB" id="9783240at2"/>
<dbReference type="InterPro" id="IPR028081">
    <property type="entry name" value="Leu-bd"/>
</dbReference>
<dbReference type="CDD" id="cd06348">
    <property type="entry name" value="PBP1_ABC_HAAT-like"/>
    <property type="match status" value="1"/>
</dbReference>
<dbReference type="PRINTS" id="PR00337">
    <property type="entry name" value="LEUILEVALBP"/>
</dbReference>
<evidence type="ECO:0000256" key="3">
    <source>
        <dbReference type="ARBA" id="ARBA00022729"/>
    </source>
</evidence>
<keyword evidence="2" id="KW-0813">Transport</keyword>
<dbReference type="Gene3D" id="3.40.50.2300">
    <property type="match status" value="2"/>
</dbReference>
<keyword evidence="8" id="KW-1185">Reference proteome</keyword>
<dbReference type="Pfam" id="PF13458">
    <property type="entry name" value="Peripla_BP_6"/>
    <property type="match status" value="1"/>
</dbReference>
<comment type="caution">
    <text evidence="7">The sequence shown here is derived from an EMBL/GenBank/DDBJ whole genome shotgun (WGS) entry which is preliminary data.</text>
</comment>
<proteinExistence type="inferred from homology"/>
<feature type="chain" id="PRO_5039430998" evidence="5">
    <location>
        <begin position="24"/>
        <end position="384"/>
    </location>
</feature>
<dbReference type="InterPro" id="IPR000709">
    <property type="entry name" value="Leu_Ile_Val-bd"/>
</dbReference>
<feature type="signal peptide" evidence="5">
    <location>
        <begin position="1"/>
        <end position="23"/>
    </location>
</feature>
<dbReference type="AlphaFoldDB" id="A0A4Y7RXZ2"/>
<gene>
    <name evidence="7" type="primary">braC_2</name>
    <name evidence="7" type="ORF">Pmgp_00463</name>
</gene>
<feature type="domain" description="Leucine-binding protein" evidence="6">
    <location>
        <begin position="38"/>
        <end position="378"/>
    </location>
</feature>
<protein>
    <submittedName>
        <fullName evidence="7">Leucine-, isoleucine-, valine-, threonine-, and alanine-binding protein</fullName>
    </submittedName>
</protein>
<sequence>MQSNKRRLIVLLLSLSLALLILAGCSTGGGAPKDAAVEIKIGVVATLSGGGADYGVSIKQGLETAQDKINAAGGINGRKISLIIEDSHGDKDEAIKAVQKLINEDRVLAIIGPTNSGEMFAAGPVADKAGVVIMGTSNTAKGIGEIGPYVFRNSLPEDSVIPVTVRKAKEKLGFTRVALLYSANNDWAVSSAKTFEKALQEQGVAIVETQTFTDGDTNFQAQLTRVAAAKPEALAVSALYKESALLLIQARRQGLNLPVMGGNGFNDPELMRIAGEAAEGALVGSPWFAGKADPAVQAFVAEYQKRYNTAPNQFAAQAYDALGIMAEALKAEGAAGDRAKFRDALAAIKDYQGVTGKFSFDQNGNPLMDAMVLQVVNGAYREVK</sequence>
<dbReference type="PROSITE" id="PS51257">
    <property type="entry name" value="PROKAR_LIPOPROTEIN"/>
    <property type="match status" value="1"/>
</dbReference>
<dbReference type="RefSeq" id="WP_134212348.1">
    <property type="nucleotide sequence ID" value="NZ_QFFZ01000003.1"/>
</dbReference>
<reference evidence="7 8" key="1">
    <citation type="journal article" date="2018" name="Environ. Microbiol.">
        <title>Novel energy conservation strategies and behaviour of Pelotomaculum schinkii driving syntrophic propionate catabolism.</title>
        <authorList>
            <person name="Hidalgo-Ahumada C.A.P."/>
            <person name="Nobu M.K."/>
            <person name="Narihiro T."/>
            <person name="Tamaki H."/>
            <person name="Liu W.T."/>
            <person name="Kamagata Y."/>
            <person name="Stams A.J.M."/>
            <person name="Imachi H."/>
            <person name="Sousa D.Z."/>
        </authorList>
    </citation>
    <scope>NUCLEOTIDE SEQUENCE [LARGE SCALE GENOMIC DNA]</scope>
    <source>
        <strain evidence="7 8">MGP</strain>
    </source>
</reference>
<dbReference type="PANTHER" id="PTHR30483">
    <property type="entry name" value="LEUCINE-SPECIFIC-BINDING PROTEIN"/>
    <property type="match status" value="1"/>
</dbReference>
<dbReference type="PANTHER" id="PTHR30483:SF6">
    <property type="entry name" value="PERIPLASMIC BINDING PROTEIN OF ABC TRANSPORTER FOR NATURAL AMINO ACIDS"/>
    <property type="match status" value="1"/>
</dbReference>
<evidence type="ECO:0000256" key="5">
    <source>
        <dbReference type="SAM" id="SignalP"/>
    </source>
</evidence>
<name>A0A4Y7RXZ2_9FIRM</name>
<evidence type="ECO:0000256" key="4">
    <source>
        <dbReference type="ARBA" id="ARBA00022970"/>
    </source>
</evidence>
<evidence type="ECO:0000256" key="1">
    <source>
        <dbReference type="ARBA" id="ARBA00010062"/>
    </source>
</evidence>
<dbReference type="EMBL" id="QFFZ01000003">
    <property type="protein sequence ID" value="TEB13167.1"/>
    <property type="molecule type" value="Genomic_DNA"/>
</dbReference>
<evidence type="ECO:0000313" key="7">
    <source>
        <dbReference type="EMBL" id="TEB13167.1"/>
    </source>
</evidence>
<dbReference type="SUPFAM" id="SSF53822">
    <property type="entry name" value="Periplasmic binding protein-like I"/>
    <property type="match status" value="1"/>
</dbReference>
<dbReference type="Proteomes" id="UP000297597">
    <property type="component" value="Unassembled WGS sequence"/>
</dbReference>
<comment type="similarity">
    <text evidence="1">Belongs to the leucine-binding protein family.</text>
</comment>
<accession>A0A4Y7RXZ2</accession>
<evidence type="ECO:0000313" key="8">
    <source>
        <dbReference type="Proteomes" id="UP000297597"/>
    </source>
</evidence>
<evidence type="ECO:0000259" key="6">
    <source>
        <dbReference type="Pfam" id="PF13458"/>
    </source>
</evidence>
<keyword evidence="4" id="KW-0029">Amino-acid transport</keyword>
<evidence type="ECO:0000256" key="2">
    <source>
        <dbReference type="ARBA" id="ARBA00022448"/>
    </source>
</evidence>
<dbReference type="GO" id="GO:0006865">
    <property type="term" value="P:amino acid transport"/>
    <property type="evidence" value="ECO:0007669"/>
    <property type="project" value="UniProtKB-KW"/>
</dbReference>
<dbReference type="InterPro" id="IPR028082">
    <property type="entry name" value="Peripla_BP_I"/>
</dbReference>
<keyword evidence="3 5" id="KW-0732">Signal</keyword>